<dbReference type="AlphaFoldDB" id="M0A312"/>
<feature type="transmembrane region" description="Helical" evidence="2">
    <location>
        <begin position="96"/>
        <end position="115"/>
    </location>
</feature>
<evidence type="ECO:0000313" key="4">
    <source>
        <dbReference type="Proteomes" id="UP000011519"/>
    </source>
</evidence>
<organism evidence="3 4">
    <name type="scientific">Natrialba hulunbeirensis JCM 10989</name>
    <dbReference type="NCBI Taxonomy" id="1227493"/>
    <lineage>
        <taxon>Archaea</taxon>
        <taxon>Methanobacteriati</taxon>
        <taxon>Methanobacteriota</taxon>
        <taxon>Stenosarchaea group</taxon>
        <taxon>Halobacteria</taxon>
        <taxon>Halobacteriales</taxon>
        <taxon>Natrialbaceae</taxon>
        <taxon>Natrialba</taxon>
    </lineage>
</organism>
<evidence type="ECO:0000313" key="3">
    <source>
        <dbReference type="EMBL" id="ELY91738.1"/>
    </source>
</evidence>
<keyword evidence="2" id="KW-0472">Membrane</keyword>
<proteinExistence type="predicted"/>
<reference evidence="3 4" key="1">
    <citation type="journal article" date="2014" name="PLoS Genet.">
        <title>Phylogenetically driven sequencing of extremely halophilic archaea reveals strategies for static and dynamic osmo-response.</title>
        <authorList>
            <person name="Becker E.A."/>
            <person name="Seitzer P.M."/>
            <person name="Tritt A."/>
            <person name="Larsen D."/>
            <person name="Krusor M."/>
            <person name="Yao A.I."/>
            <person name="Wu D."/>
            <person name="Madern D."/>
            <person name="Eisen J.A."/>
            <person name="Darling A.E."/>
            <person name="Facciotti M.T."/>
        </authorList>
    </citation>
    <scope>NUCLEOTIDE SEQUENCE [LARGE SCALE GENOMIC DNA]</scope>
    <source>
        <strain evidence="3 4">JCM 10989</strain>
    </source>
</reference>
<evidence type="ECO:0000256" key="1">
    <source>
        <dbReference type="SAM" id="MobiDB-lite"/>
    </source>
</evidence>
<dbReference type="Proteomes" id="UP000011519">
    <property type="component" value="Unassembled WGS sequence"/>
</dbReference>
<feature type="transmembrane region" description="Helical" evidence="2">
    <location>
        <begin position="181"/>
        <end position="202"/>
    </location>
</feature>
<accession>M0A312</accession>
<keyword evidence="2" id="KW-0812">Transmembrane</keyword>
<gene>
    <name evidence="3" type="ORF">C483_09364</name>
</gene>
<dbReference type="PATRIC" id="fig|1227493.4.peg.1858"/>
<keyword evidence="2" id="KW-1133">Transmembrane helix</keyword>
<sequence>MSKLSTLTELRRALPLAAAALLLVAIALPMWRITLEAPQYPEGLFVELYAYPRLEGDVGETQSLNQYVGFYYPDPVYLDPNYDVHPNAISVPEWSAGPLAFVGIAATGVFVALAPTVRKLKLGLACQLASTLAVFVTMFAVIQYRLYQTGHSLDPNAPLRGVDGFTPPLLGSYEIANISGLAWFGPGGYLTLVALALLVIAFQLRDSSATLTDAPELGRTLPRRLAVRIRSGRNSSKESDQDQQTVGSLSTADEVSRDD</sequence>
<dbReference type="EMBL" id="AOIM01000026">
    <property type="protein sequence ID" value="ELY91738.1"/>
    <property type="molecule type" value="Genomic_DNA"/>
</dbReference>
<feature type="compositionally biased region" description="Polar residues" evidence="1">
    <location>
        <begin position="242"/>
        <end position="253"/>
    </location>
</feature>
<feature type="transmembrane region" description="Helical" evidence="2">
    <location>
        <begin position="122"/>
        <end position="144"/>
    </location>
</feature>
<comment type="caution">
    <text evidence="3">The sequence shown here is derived from an EMBL/GenBank/DDBJ whole genome shotgun (WGS) entry which is preliminary data.</text>
</comment>
<dbReference type="RefSeq" id="WP_006653082.1">
    <property type="nucleotide sequence ID" value="NZ_AOIM01000026.1"/>
</dbReference>
<keyword evidence="4" id="KW-1185">Reference proteome</keyword>
<evidence type="ECO:0000256" key="2">
    <source>
        <dbReference type="SAM" id="Phobius"/>
    </source>
</evidence>
<name>M0A312_9EURY</name>
<dbReference type="STRING" id="1227493.C483_09364"/>
<feature type="region of interest" description="Disordered" evidence="1">
    <location>
        <begin position="230"/>
        <end position="259"/>
    </location>
</feature>
<protein>
    <submittedName>
        <fullName evidence="3">Uncharacterized protein</fullName>
    </submittedName>
</protein>